<evidence type="ECO:0000313" key="2">
    <source>
        <dbReference type="Proteomes" id="UP000199392"/>
    </source>
</evidence>
<dbReference type="EMBL" id="FOZW01000011">
    <property type="protein sequence ID" value="SFT12727.1"/>
    <property type="molecule type" value="Genomic_DNA"/>
</dbReference>
<sequence length="82" mass="8152">MAGIAIARDARSIALQSGAAGIDPSVIGMNAAALGYLKPVEGALLEEVIDVAVILNALRALRIVPRGAPVDAVVSAAAPPNP</sequence>
<evidence type="ECO:0000313" key="1">
    <source>
        <dbReference type="EMBL" id="SFT12727.1"/>
    </source>
</evidence>
<name>A0A1I6VGF1_9RHOB</name>
<protein>
    <submittedName>
        <fullName evidence="1">Uncharacterized protein</fullName>
    </submittedName>
</protein>
<gene>
    <name evidence="1" type="ORF">SAMN04488050_11144</name>
</gene>
<keyword evidence="2" id="KW-1185">Reference proteome</keyword>
<dbReference type="AlphaFoldDB" id="A0A1I6VGF1"/>
<dbReference type="STRING" id="311180.SAMN04488050_11144"/>
<dbReference type="Proteomes" id="UP000199392">
    <property type="component" value="Unassembled WGS sequence"/>
</dbReference>
<accession>A0A1I6VGF1</accession>
<organism evidence="1 2">
    <name type="scientific">Alloyangia pacifica</name>
    <dbReference type="NCBI Taxonomy" id="311180"/>
    <lineage>
        <taxon>Bacteria</taxon>
        <taxon>Pseudomonadati</taxon>
        <taxon>Pseudomonadota</taxon>
        <taxon>Alphaproteobacteria</taxon>
        <taxon>Rhodobacterales</taxon>
        <taxon>Roseobacteraceae</taxon>
        <taxon>Alloyangia</taxon>
    </lineage>
</organism>
<proteinExistence type="predicted"/>
<reference evidence="2" key="1">
    <citation type="submission" date="2016-10" db="EMBL/GenBank/DDBJ databases">
        <authorList>
            <person name="Varghese N."/>
            <person name="Submissions S."/>
        </authorList>
    </citation>
    <scope>NUCLEOTIDE SEQUENCE [LARGE SCALE GENOMIC DNA]</scope>
    <source>
        <strain evidence="2">DSM 26894</strain>
    </source>
</reference>